<comment type="caution">
    <text evidence="2">The sequence shown here is derived from an EMBL/GenBank/DDBJ whole genome shotgun (WGS) entry which is preliminary data.</text>
</comment>
<reference evidence="2 3" key="1">
    <citation type="journal article" date="2015" name="Genome Announc.">
        <title>Expanding the biotechnology potential of lactobacilli through comparative genomics of 213 strains and associated genera.</title>
        <authorList>
            <person name="Sun Z."/>
            <person name="Harris H.M."/>
            <person name="McCann A."/>
            <person name="Guo C."/>
            <person name="Argimon S."/>
            <person name="Zhang W."/>
            <person name="Yang X."/>
            <person name="Jeffery I.B."/>
            <person name="Cooney J.C."/>
            <person name="Kagawa T.F."/>
            <person name="Liu W."/>
            <person name="Song Y."/>
            <person name="Salvetti E."/>
            <person name="Wrobel A."/>
            <person name="Rasinkangas P."/>
            <person name="Parkhill J."/>
            <person name="Rea M.C."/>
            <person name="O'Sullivan O."/>
            <person name="Ritari J."/>
            <person name="Douillard F.P."/>
            <person name="Paul Ross R."/>
            <person name="Yang R."/>
            <person name="Briner A.E."/>
            <person name="Felis G.E."/>
            <person name="de Vos W.M."/>
            <person name="Barrangou R."/>
            <person name="Klaenhammer T.R."/>
            <person name="Caufield P.W."/>
            <person name="Cui Y."/>
            <person name="Zhang H."/>
            <person name="O'Toole P.W."/>
        </authorList>
    </citation>
    <scope>NUCLEOTIDE SEQUENCE [LARGE SCALE GENOMIC DNA]</scope>
    <source>
        <strain evidence="2 3">DSM 19519</strain>
    </source>
</reference>
<accession>A0A0R1ME00</accession>
<evidence type="ECO:0000313" key="2">
    <source>
        <dbReference type="EMBL" id="KRL06320.1"/>
    </source>
</evidence>
<protein>
    <submittedName>
        <fullName evidence="2">Uncharacterized protein</fullName>
    </submittedName>
</protein>
<proteinExistence type="predicted"/>
<keyword evidence="1" id="KW-0472">Membrane</keyword>
<dbReference type="Proteomes" id="UP000051448">
    <property type="component" value="Unassembled WGS sequence"/>
</dbReference>
<organism evidence="2 3">
    <name type="scientific">Liquorilactobacillus hordei DSM 19519</name>
    <dbReference type="NCBI Taxonomy" id="1423759"/>
    <lineage>
        <taxon>Bacteria</taxon>
        <taxon>Bacillati</taxon>
        <taxon>Bacillota</taxon>
        <taxon>Bacilli</taxon>
        <taxon>Lactobacillales</taxon>
        <taxon>Lactobacillaceae</taxon>
        <taxon>Liquorilactobacillus</taxon>
    </lineage>
</organism>
<keyword evidence="3" id="KW-1185">Reference proteome</keyword>
<name>A0A0R1ME00_9LACO</name>
<keyword evidence="1" id="KW-0812">Transmembrane</keyword>
<evidence type="ECO:0000313" key="3">
    <source>
        <dbReference type="Proteomes" id="UP000051448"/>
    </source>
</evidence>
<feature type="transmembrane region" description="Helical" evidence="1">
    <location>
        <begin position="31"/>
        <end position="50"/>
    </location>
</feature>
<dbReference type="AlphaFoldDB" id="A0A0R1ME00"/>
<gene>
    <name evidence="2" type="ORF">FC92_GL000892</name>
</gene>
<keyword evidence="1" id="KW-1133">Transmembrane helix</keyword>
<dbReference type="EMBL" id="AZDX01000026">
    <property type="protein sequence ID" value="KRL06320.1"/>
    <property type="molecule type" value="Genomic_DNA"/>
</dbReference>
<sequence length="60" mass="7057">MSREVSVHYKEWYKTLPLPLAQGDLGSGIRINWDITLILVLIIIFLSVFFDKESVLRFFK</sequence>
<evidence type="ECO:0000256" key="1">
    <source>
        <dbReference type="SAM" id="Phobius"/>
    </source>
</evidence>